<reference evidence="2 3" key="1">
    <citation type="submission" date="2015-11" db="EMBL/GenBank/DDBJ databases">
        <title>Expanding the genomic diversity of Burkholderia species for the development of highly accurate diagnostics.</title>
        <authorList>
            <person name="Sahl J."/>
            <person name="Keim P."/>
            <person name="Wagner D."/>
        </authorList>
    </citation>
    <scope>NUCLEOTIDE SEQUENCE [LARGE SCALE GENOMIC DNA]</scope>
    <source>
        <strain evidence="2 3">MSMB574WGS</strain>
    </source>
</reference>
<dbReference type="Pfam" id="PF14534">
    <property type="entry name" value="DUF4440"/>
    <property type="match status" value="1"/>
</dbReference>
<evidence type="ECO:0000259" key="1">
    <source>
        <dbReference type="Pfam" id="PF14534"/>
    </source>
</evidence>
<dbReference type="InterPro" id="IPR027843">
    <property type="entry name" value="DUF4440"/>
</dbReference>
<protein>
    <recommendedName>
        <fullName evidence="1">DUF4440 domain-containing protein</fullName>
    </recommendedName>
</protein>
<dbReference type="Proteomes" id="UP000061512">
    <property type="component" value="Unassembled WGS sequence"/>
</dbReference>
<name>A0A132EZM6_9BURK</name>
<gene>
    <name evidence="2" type="ORF">WT57_20845</name>
</gene>
<proteinExistence type="predicted"/>
<feature type="domain" description="DUF4440" evidence="1">
    <location>
        <begin position="13"/>
        <end position="118"/>
    </location>
</feature>
<dbReference type="RefSeq" id="WP_158377421.1">
    <property type="nucleotide sequence ID" value="NZ_LPJX01000041.1"/>
</dbReference>
<evidence type="ECO:0000313" key="2">
    <source>
        <dbReference type="EMBL" id="KWF64564.1"/>
    </source>
</evidence>
<comment type="caution">
    <text evidence="2">The sequence shown here is derived from an EMBL/GenBank/DDBJ whole genome shotgun (WGS) entry which is preliminary data.</text>
</comment>
<sequence>MHGAKADRHRDAVLRLEKLRQRAMLGGDVTLLRDLFADDAVYMHSSGSLHNKDEYLRALRAGEFIYRSIEILDCQCRVMDDAVLITGQSRHDVLFRSGPRMLEARFLSVWVVDRGIWRHVSWQSTPIQQLRATNARA</sequence>
<dbReference type="AlphaFoldDB" id="A0A132EZM6"/>
<organism evidence="2 3">
    <name type="scientific">Burkholderia pseudomultivorans</name>
    <dbReference type="NCBI Taxonomy" id="1207504"/>
    <lineage>
        <taxon>Bacteria</taxon>
        <taxon>Pseudomonadati</taxon>
        <taxon>Pseudomonadota</taxon>
        <taxon>Betaproteobacteria</taxon>
        <taxon>Burkholderiales</taxon>
        <taxon>Burkholderiaceae</taxon>
        <taxon>Burkholderia</taxon>
        <taxon>Burkholderia cepacia complex</taxon>
    </lineage>
</organism>
<dbReference type="SUPFAM" id="SSF54427">
    <property type="entry name" value="NTF2-like"/>
    <property type="match status" value="1"/>
</dbReference>
<dbReference type="InterPro" id="IPR032710">
    <property type="entry name" value="NTF2-like_dom_sf"/>
</dbReference>
<evidence type="ECO:0000313" key="3">
    <source>
        <dbReference type="Proteomes" id="UP000061512"/>
    </source>
</evidence>
<dbReference type="Gene3D" id="3.10.450.50">
    <property type="match status" value="1"/>
</dbReference>
<accession>A0A132EZM6</accession>
<dbReference type="EMBL" id="LPJX01000041">
    <property type="protein sequence ID" value="KWF64564.1"/>
    <property type="molecule type" value="Genomic_DNA"/>
</dbReference>